<evidence type="ECO:0000256" key="2">
    <source>
        <dbReference type="PROSITE-ProRule" id="PRU00335"/>
    </source>
</evidence>
<reference evidence="4 5" key="1">
    <citation type="journal article" date="2010" name="Int. J. Syst. Evol. Microbiol.">
        <title>Sphingopyxis bauzanensis sp. nov., a psychrophilic bacterium isolated from soil.</title>
        <authorList>
            <person name="Zhang D.C."/>
            <person name="Liu H.C."/>
            <person name="Xin Y.H."/>
            <person name="Zhou Y.G."/>
            <person name="Schinner F."/>
            <person name="Margesin R."/>
        </authorList>
    </citation>
    <scope>NUCLEOTIDE SEQUENCE [LARGE SCALE GENOMIC DNA]</scope>
    <source>
        <strain evidence="4 5">DSM 22271</strain>
    </source>
</reference>
<dbReference type="Pfam" id="PF00440">
    <property type="entry name" value="TetR_N"/>
    <property type="match status" value="1"/>
</dbReference>
<dbReference type="GO" id="GO:0000976">
    <property type="term" value="F:transcription cis-regulatory region binding"/>
    <property type="evidence" value="ECO:0007669"/>
    <property type="project" value="TreeGrafter"/>
</dbReference>
<sequence>MKRRGRRNALHKSPCNLDYRKAQGRESRMVQSDLLECPMEPPTLRERRRDAILDAAEALFLEQGYERTSLAEIVKQSGGSLATLYDLFGNKQGLLHAIASRWGNEARCQPAECMAVADLSNVELLRGYAHRQCDRMQSPRAIALMRMLISESLRDRDFALQIYRDLHVPAIEELSALFAEWAAAGQAEIDDPQAAAKLLLSIVIGDSMLHTLAGLEDEWLDNDQLDWRLQPFLSHFKIV</sequence>
<dbReference type="EMBL" id="NISK01000003">
    <property type="protein sequence ID" value="OWQ96104.1"/>
    <property type="molecule type" value="Genomic_DNA"/>
</dbReference>
<feature type="domain" description="HTH tetR-type" evidence="3">
    <location>
        <begin position="46"/>
        <end position="106"/>
    </location>
</feature>
<dbReference type="AlphaFoldDB" id="A0A246JSV9"/>
<protein>
    <submittedName>
        <fullName evidence="4">TetR family transcriptional regulator</fullName>
    </submittedName>
</protein>
<dbReference type="PANTHER" id="PTHR30055:SF146">
    <property type="entry name" value="HTH-TYPE TRANSCRIPTIONAL DUAL REGULATOR CECR"/>
    <property type="match status" value="1"/>
</dbReference>
<dbReference type="InterPro" id="IPR001647">
    <property type="entry name" value="HTH_TetR"/>
</dbReference>
<dbReference type="SUPFAM" id="SSF48498">
    <property type="entry name" value="Tetracyclin repressor-like, C-terminal domain"/>
    <property type="match status" value="1"/>
</dbReference>
<evidence type="ECO:0000313" key="5">
    <source>
        <dbReference type="Proteomes" id="UP000197361"/>
    </source>
</evidence>
<dbReference type="PRINTS" id="PR00455">
    <property type="entry name" value="HTHTETR"/>
</dbReference>
<dbReference type="Proteomes" id="UP000197361">
    <property type="component" value="Unassembled WGS sequence"/>
</dbReference>
<feature type="DNA-binding region" description="H-T-H motif" evidence="2">
    <location>
        <begin position="69"/>
        <end position="88"/>
    </location>
</feature>
<dbReference type="InterPro" id="IPR050109">
    <property type="entry name" value="HTH-type_TetR-like_transc_reg"/>
</dbReference>
<dbReference type="InterPro" id="IPR036271">
    <property type="entry name" value="Tet_transcr_reg_TetR-rel_C_sf"/>
</dbReference>
<proteinExistence type="predicted"/>
<keyword evidence="1 2" id="KW-0238">DNA-binding</keyword>
<dbReference type="InterPro" id="IPR009057">
    <property type="entry name" value="Homeodomain-like_sf"/>
</dbReference>
<dbReference type="InterPro" id="IPR039536">
    <property type="entry name" value="TetR_C_Proteobacteria"/>
</dbReference>
<dbReference type="Pfam" id="PF14246">
    <property type="entry name" value="TetR_C_7"/>
    <property type="match status" value="1"/>
</dbReference>
<dbReference type="PANTHER" id="PTHR30055">
    <property type="entry name" value="HTH-TYPE TRANSCRIPTIONAL REGULATOR RUTR"/>
    <property type="match status" value="1"/>
</dbReference>
<gene>
    <name evidence="4" type="ORF">CDQ92_15400</name>
</gene>
<evidence type="ECO:0000256" key="1">
    <source>
        <dbReference type="ARBA" id="ARBA00023125"/>
    </source>
</evidence>
<dbReference type="PROSITE" id="PS50977">
    <property type="entry name" value="HTH_TETR_2"/>
    <property type="match status" value="1"/>
</dbReference>
<accession>A0A246JSV9</accession>
<evidence type="ECO:0000313" key="4">
    <source>
        <dbReference type="EMBL" id="OWQ96104.1"/>
    </source>
</evidence>
<dbReference type="Gene3D" id="1.10.10.60">
    <property type="entry name" value="Homeodomain-like"/>
    <property type="match status" value="1"/>
</dbReference>
<comment type="caution">
    <text evidence="4">The sequence shown here is derived from an EMBL/GenBank/DDBJ whole genome shotgun (WGS) entry which is preliminary data.</text>
</comment>
<evidence type="ECO:0000259" key="3">
    <source>
        <dbReference type="PROSITE" id="PS50977"/>
    </source>
</evidence>
<dbReference type="Gene3D" id="1.10.357.10">
    <property type="entry name" value="Tetracycline Repressor, domain 2"/>
    <property type="match status" value="1"/>
</dbReference>
<keyword evidence="5" id="KW-1185">Reference proteome</keyword>
<organism evidence="4 5">
    <name type="scientific">Sphingopyxis bauzanensis</name>
    <dbReference type="NCBI Taxonomy" id="651663"/>
    <lineage>
        <taxon>Bacteria</taxon>
        <taxon>Pseudomonadati</taxon>
        <taxon>Pseudomonadota</taxon>
        <taxon>Alphaproteobacteria</taxon>
        <taxon>Sphingomonadales</taxon>
        <taxon>Sphingomonadaceae</taxon>
        <taxon>Sphingopyxis</taxon>
    </lineage>
</organism>
<name>A0A246JSV9_9SPHN</name>
<dbReference type="SUPFAM" id="SSF46689">
    <property type="entry name" value="Homeodomain-like"/>
    <property type="match status" value="1"/>
</dbReference>
<dbReference type="GO" id="GO:0003700">
    <property type="term" value="F:DNA-binding transcription factor activity"/>
    <property type="evidence" value="ECO:0007669"/>
    <property type="project" value="TreeGrafter"/>
</dbReference>